<keyword evidence="1" id="KW-0472">Membrane</keyword>
<reference evidence="2" key="1">
    <citation type="submission" date="2017-09" db="EMBL/GenBank/DDBJ databases">
        <title>Contemporary evolution of a Lepidopteran species, Heliothis virescens, in response to modern agricultural practices.</title>
        <authorList>
            <person name="Fritz M.L."/>
            <person name="Deyonke A.M."/>
            <person name="Papanicolaou A."/>
            <person name="Micinski S."/>
            <person name="Westbrook J."/>
            <person name="Gould F."/>
        </authorList>
    </citation>
    <scope>NUCLEOTIDE SEQUENCE [LARGE SCALE GENOMIC DNA]</scope>
    <source>
        <strain evidence="2">HvINT-</strain>
        <tissue evidence="2">Whole body</tissue>
    </source>
</reference>
<name>A0A2A4JJB2_HELVI</name>
<evidence type="ECO:0000256" key="1">
    <source>
        <dbReference type="SAM" id="Phobius"/>
    </source>
</evidence>
<keyword evidence="1" id="KW-1133">Transmembrane helix</keyword>
<comment type="caution">
    <text evidence="2">The sequence shown here is derived from an EMBL/GenBank/DDBJ whole genome shotgun (WGS) entry which is preliminary data.</text>
</comment>
<organism evidence="2">
    <name type="scientific">Heliothis virescens</name>
    <name type="common">Tobacco budworm moth</name>
    <dbReference type="NCBI Taxonomy" id="7102"/>
    <lineage>
        <taxon>Eukaryota</taxon>
        <taxon>Metazoa</taxon>
        <taxon>Ecdysozoa</taxon>
        <taxon>Arthropoda</taxon>
        <taxon>Hexapoda</taxon>
        <taxon>Insecta</taxon>
        <taxon>Pterygota</taxon>
        <taxon>Neoptera</taxon>
        <taxon>Endopterygota</taxon>
        <taxon>Lepidoptera</taxon>
        <taxon>Glossata</taxon>
        <taxon>Ditrysia</taxon>
        <taxon>Noctuoidea</taxon>
        <taxon>Noctuidae</taxon>
        <taxon>Heliothinae</taxon>
        <taxon>Heliothis</taxon>
    </lineage>
</organism>
<feature type="transmembrane region" description="Helical" evidence="1">
    <location>
        <begin position="137"/>
        <end position="159"/>
    </location>
</feature>
<proteinExistence type="predicted"/>
<dbReference type="AlphaFoldDB" id="A0A2A4JJB2"/>
<feature type="transmembrane region" description="Helical" evidence="1">
    <location>
        <begin position="20"/>
        <end position="47"/>
    </location>
</feature>
<accession>A0A2A4JJB2</accession>
<evidence type="ECO:0000313" key="2">
    <source>
        <dbReference type="EMBL" id="PCG71919.1"/>
    </source>
</evidence>
<protein>
    <submittedName>
        <fullName evidence="2">Uncharacterized protein</fullName>
    </submittedName>
</protein>
<sequence length="197" mass="23080">MCFNINVNLPTVGSFLMLYSLRFGCIVILIWTVFRSVFFLVFLVNAMMVTFLPRPPRTEYRIPRAMGCFFYVAFVVQIFLIVTESFVLVFSIYLGMGLYYDTSYRISQYLVCRFCTWLAETSCLVVISIANTGQIGYYLVILMIVILEFYGFIVVYSYYTDLVEEERKCRMCCEMESSQCLPDKRKKKKDTRSICEC</sequence>
<dbReference type="EMBL" id="NWSH01001267">
    <property type="protein sequence ID" value="PCG71919.1"/>
    <property type="molecule type" value="Genomic_DNA"/>
</dbReference>
<gene>
    <name evidence="2" type="ORF">B5V51_1342</name>
</gene>
<feature type="transmembrane region" description="Helical" evidence="1">
    <location>
        <begin position="68"/>
        <end position="94"/>
    </location>
</feature>
<keyword evidence="1" id="KW-0812">Transmembrane</keyword>